<proteinExistence type="predicted"/>
<sequence>MEPPPPFVLSPETPATAPAPGPRVWILAAAGAALLGVGLVGGYFIGVRSASTASSASQAVAAGTDASTTPGVDAGTPSAALVPDQSGRFAGTEAAVLAGPWIPELGNCVSDRDAGGPKLENGRTEAINCQLGDLNVYFETFKTAKEFGWTRDYRAEASRKSRASAPGAETPRQKAGAVTGETGTYFEYVTGKTCGLFWTHAGSLTDLRLEADCASIDNSWPALRGVWNRFS</sequence>
<gene>
    <name evidence="2" type="ORF">Aco03nite_022270</name>
</gene>
<evidence type="ECO:0000256" key="1">
    <source>
        <dbReference type="SAM" id="Phobius"/>
    </source>
</evidence>
<organism evidence="2 3">
    <name type="scientific">Actinoplanes couchii</name>
    <dbReference type="NCBI Taxonomy" id="403638"/>
    <lineage>
        <taxon>Bacteria</taxon>
        <taxon>Bacillati</taxon>
        <taxon>Actinomycetota</taxon>
        <taxon>Actinomycetes</taxon>
        <taxon>Micromonosporales</taxon>
        <taxon>Micromonosporaceae</taxon>
        <taxon>Actinoplanes</taxon>
    </lineage>
</organism>
<dbReference type="Proteomes" id="UP000612282">
    <property type="component" value="Unassembled WGS sequence"/>
</dbReference>
<evidence type="ECO:0000313" key="2">
    <source>
        <dbReference type="EMBL" id="GID53823.1"/>
    </source>
</evidence>
<keyword evidence="1" id="KW-0472">Membrane</keyword>
<protein>
    <recommendedName>
        <fullName evidence="4">Serine/threonine protein kinase</fullName>
    </recommendedName>
</protein>
<evidence type="ECO:0008006" key="4">
    <source>
        <dbReference type="Google" id="ProtNLM"/>
    </source>
</evidence>
<keyword evidence="3" id="KW-1185">Reference proteome</keyword>
<evidence type="ECO:0000313" key="3">
    <source>
        <dbReference type="Proteomes" id="UP000612282"/>
    </source>
</evidence>
<name>A0ABQ3X612_9ACTN</name>
<keyword evidence="1" id="KW-0812">Transmembrane</keyword>
<dbReference type="EMBL" id="BOMG01000034">
    <property type="protein sequence ID" value="GID53823.1"/>
    <property type="molecule type" value="Genomic_DNA"/>
</dbReference>
<comment type="caution">
    <text evidence="2">The sequence shown here is derived from an EMBL/GenBank/DDBJ whole genome shotgun (WGS) entry which is preliminary data.</text>
</comment>
<keyword evidence="1" id="KW-1133">Transmembrane helix</keyword>
<feature type="transmembrane region" description="Helical" evidence="1">
    <location>
        <begin position="24"/>
        <end position="45"/>
    </location>
</feature>
<accession>A0ABQ3X612</accession>
<reference evidence="2 3" key="1">
    <citation type="submission" date="2021-01" db="EMBL/GenBank/DDBJ databases">
        <title>Whole genome shotgun sequence of Actinoplanes couchii NBRC 106145.</title>
        <authorList>
            <person name="Komaki H."/>
            <person name="Tamura T."/>
        </authorList>
    </citation>
    <scope>NUCLEOTIDE SEQUENCE [LARGE SCALE GENOMIC DNA]</scope>
    <source>
        <strain evidence="2 3">NBRC 106145</strain>
    </source>
</reference>